<dbReference type="Gene3D" id="3.40.50.2300">
    <property type="match status" value="2"/>
</dbReference>
<keyword evidence="9" id="KW-1185">Reference proteome</keyword>
<comment type="subcellular location">
    <subcellularLocation>
        <location evidence="1">Membrane</location>
        <topology evidence="1">Multi-pass membrane protein</topology>
    </subcellularLocation>
</comment>
<keyword evidence="2" id="KW-0812">Transmembrane</keyword>
<dbReference type="PANTHER" id="PTHR24061:SF599">
    <property type="entry name" value="G-PROTEIN COUPLED RECEPTORS FAMILY 3 PROFILE DOMAIN-CONTAINING PROTEIN"/>
    <property type="match status" value="1"/>
</dbReference>
<dbReference type="Pfam" id="PF01094">
    <property type="entry name" value="ANF_receptor"/>
    <property type="match status" value="1"/>
</dbReference>
<evidence type="ECO:0000256" key="4">
    <source>
        <dbReference type="ARBA" id="ARBA00023136"/>
    </source>
</evidence>
<reference evidence="8 9" key="1">
    <citation type="journal article" date="2022" name="Gigascience">
        <title>A chromosome-level genome assembly and annotation of the desert horned lizard, Phrynosoma platyrhinos, provides insight into chromosomal rearrangements among reptiles.</title>
        <authorList>
            <person name="Koochekian N."/>
            <person name="Ascanio A."/>
            <person name="Farleigh K."/>
            <person name="Card D.C."/>
            <person name="Schield D.R."/>
            <person name="Castoe T.A."/>
            <person name="Jezkova T."/>
        </authorList>
    </citation>
    <scope>NUCLEOTIDE SEQUENCE [LARGE SCALE GENOMIC DNA]</scope>
    <source>
        <strain evidence="8">NK-2021</strain>
    </source>
</reference>
<evidence type="ECO:0000256" key="2">
    <source>
        <dbReference type="ARBA" id="ARBA00022692"/>
    </source>
</evidence>
<protein>
    <recommendedName>
        <fullName evidence="7">Receptor ligand binding region domain-containing protein</fullName>
    </recommendedName>
</protein>
<evidence type="ECO:0000259" key="7">
    <source>
        <dbReference type="Pfam" id="PF01094"/>
    </source>
</evidence>
<comment type="caution">
    <text evidence="8">The sequence shown here is derived from an EMBL/GenBank/DDBJ whole genome shotgun (WGS) entry which is preliminary data.</text>
</comment>
<dbReference type="PRINTS" id="PR00248">
    <property type="entry name" value="GPCRMGR"/>
</dbReference>
<sequence>MLPPNALQKNAVMCTTFYSLQVKEQYYQPGDLVIGGITSQLFSVSDPLSFSKHPKEILHLTITLPKNYQHVLSLAFAVKEINENPNILPNITLGFHIYDSYFNAKATYQNTINLLFSQKRTIPNYKCDGQKNLEAVIGGLDSETSVYVATIVGIYKIPQIMYSLSTPDMSGEIQISSIYQMVPNEGHQYIGMVKLLLHFNWKWVGILAISDYQGEKFAQTLEHMFSLSGICTHYTERMPTQSSIADVFSIIDLFQDMIMFLSKTNTDIFVVHADSHMMLDLQWVLFQIEQNSVRFKGKVWIMTAHWDFSSATFLRALDIHIFHGALSFAIHSTEIHGFRDFLQSLNPYSEEDSFVRIFWEQAFNCLFPGLDIDEESCTGKEMLDSLPGPIFEMSMTGQSYSIYNSVYAIAYALHTMYSPRIESRAFADGHKMKPSKPHMQVTSIFLHTHVEEGSEI</sequence>
<dbReference type="EMBL" id="JAIPUX010000521">
    <property type="protein sequence ID" value="KAH0626262.1"/>
    <property type="molecule type" value="Genomic_DNA"/>
</dbReference>
<evidence type="ECO:0000256" key="1">
    <source>
        <dbReference type="ARBA" id="ARBA00004141"/>
    </source>
</evidence>
<dbReference type="InterPro" id="IPR000068">
    <property type="entry name" value="GPCR_3_Ca_sens_rcpt-rel"/>
</dbReference>
<evidence type="ECO:0000256" key="6">
    <source>
        <dbReference type="ARBA" id="ARBA00023180"/>
    </source>
</evidence>
<evidence type="ECO:0000256" key="5">
    <source>
        <dbReference type="ARBA" id="ARBA00023170"/>
    </source>
</evidence>
<name>A0ABQ7T952_PHRPL</name>
<gene>
    <name evidence="8" type="ORF">JD844_001157</name>
</gene>
<keyword evidence="5" id="KW-0675">Receptor</keyword>
<evidence type="ECO:0000256" key="3">
    <source>
        <dbReference type="ARBA" id="ARBA00022989"/>
    </source>
</evidence>
<organism evidence="8 9">
    <name type="scientific">Phrynosoma platyrhinos</name>
    <name type="common">Desert horned lizard</name>
    <dbReference type="NCBI Taxonomy" id="52577"/>
    <lineage>
        <taxon>Eukaryota</taxon>
        <taxon>Metazoa</taxon>
        <taxon>Chordata</taxon>
        <taxon>Craniata</taxon>
        <taxon>Vertebrata</taxon>
        <taxon>Euteleostomi</taxon>
        <taxon>Lepidosauria</taxon>
        <taxon>Squamata</taxon>
        <taxon>Bifurcata</taxon>
        <taxon>Unidentata</taxon>
        <taxon>Episquamata</taxon>
        <taxon>Toxicofera</taxon>
        <taxon>Iguania</taxon>
        <taxon>Phrynosomatidae</taxon>
        <taxon>Phrynosomatinae</taxon>
        <taxon>Phrynosoma</taxon>
    </lineage>
</organism>
<dbReference type="Proteomes" id="UP000826234">
    <property type="component" value="Unassembled WGS sequence"/>
</dbReference>
<evidence type="ECO:0000313" key="9">
    <source>
        <dbReference type="Proteomes" id="UP000826234"/>
    </source>
</evidence>
<keyword evidence="3" id="KW-1133">Transmembrane helix</keyword>
<dbReference type="InterPro" id="IPR028082">
    <property type="entry name" value="Peripla_BP_I"/>
</dbReference>
<keyword evidence="4" id="KW-0472">Membrane</keyword>
<feature type="domain" description="Receptor ligand binding region" evidence="7">
    <location>
        <begin position="73"/>
        <end position="437"/>
    </location>
</feature>
<dbReference type="InterPro" id="IPR001828">
    <property type="entry name" value="ANF_lig-bd_rcpt"/>
</dbReference>
<evidence type="ECO:0000313" key="8">
    <source>
        <dbReference type="EMBL" id="KAH0626262.1"/>
    </source>
</evidence>
<proteinExistence type="predicted"/>
<accession>A0ABQ7T952</accession>
<dbReference type="InterPro" id="IPR000337">
    <property type="entry name" value="GPCR_3"/>
</dbReference>
<dbReference type="SUPFAM" id="SSF53822">
    <property type="entry name" value="Periplasmic binding protein-like I"/>
    <property type="match status" value="1"/>
</dbReference>
<keyword evidence="6" id="KW-0325">Glycoprotein</keyword>
<dbReference type="PANTHER" id="PTHR24061">
    <property type="entry name" value="CALCIUM-SENSING RECEPTOR-RELATED"/>
    <property type="match status" value="1"/>
</dbReference>